<feature type="domain" description="HTH araC/xylS-type" evidence="3">
    <location>
        <begin position="227"/>
        <end position="325"/>
    </location>
</feature>
<sequence length="332" mass="35290">MSIPDMSLRSLAVLVVESAPVFEVAIPCQVFGTPPPSHTGPWYDVRLCADGSPSLRGSSDREDLAGLFRITAPHGLDALASAGTVIVPGAGDVEGDPAPAVIDALRAAHARGARIVSLCSGAFVLAAAGLLDGRRAALHWRHAALLAERFPAVEVDPAVLYIDDGDLLTSAGQTAGIDLCLHLIRQDLGVEAANAVARHMVVPPHRTGGQAQFVETPLPPRRDDGLGPVLQWALTQLHRPLTTAELAARAGLTGRTLIRRFHAETGTTPLRWLLAQRVIRARGLLESTDLPIDLVAERCGLGTAPNLRAHFAREVGVSPSEYRRTHRLTPAH</sequence>
<protein>
    <submittedName>
        <fullName evidence="4">GlxA family transcriptional regulator</fullName>
    </submittedName>
</protein>
<evidence type="ECO:0000313" key="4">
    <source>
        <dbReference type="EMBL" id="MFD0684142.1"/>
    </source>
</evidence>
<dbReference type="InterPro" id="IPR009057">
    <property type="entry name" value="Homeodomain-like_sf"/>
</dbReference>
<keyword evidence="1" id="KW-0805">Transcription regulation</keyword>
<dbReference type="InterPro" id="IPR029062">
    <property type="entry name" value="Class_I_gatase-like"/>
</dbReference>
<dbReference type="RefSeq" id="WP_242619008.1">
    <property type="nucleotide sequence ID" value="NZ_CAACUY010000014.1"/>
</dbReference>
<evidence type="ECO:0000256" key="1">
    <source>
        <dbReference type="ARBA" id="ARBA00023015"/>
    </source>
</evidence>
<name>A0ABW2XHD2_9ACTN</name>
<dbReference type="PANTHER" id="PTHR43130">
    <property type="entry name" value="ARAC-FAMILY TRANSCRIPTIONAL REGULATOR"/>
    <property type="match status" value="1"/>
</dbReference>
<dbReference type="InterPro" id="IPR052158">
    <property type="entry name" value="INH-QAR"/>
</dbReference>
<dbReference type="PROSITE" id="PS01124">
    <property type="entry name" value="HTH_ARAC_FAMILY_2"/>
    <property type="match status" value="1"/>
</dbReference>
<dbReference type="SUPFAM" id="SSF46689">
    <property type="entry name" value="Homeodomain-like"/>
    <property type="match status" value="2"/>
</dbReference>
<evidence type="ECO:0000259" key="3">
    <source>
        <dbReference type="PROSITE" id="PS01124"/>
    </source>
</evidence>
<reference evidence="5" key="1">
    <citation type="journal article" date="2019" name="Int. J. Syst. Evol. Microbiol.">
        <title>The Global Catalogue of Microorganisms (GCM) 10K type strain sequencing project: providing services to taxonomists for standard genome sequencing and annotation.</title>
        <authorList>
            <consortium name="The Broad Institute Genomics Platform"/>
            <consortium name="The Broad Institute Genome Sequencing Center for Infectious Disease"/>
            <person name="Wu L."/>
            <person name="Ma J."/>
        </authorList>
    </citation>
    <scope>NUCLEOTIDE SEQUENCE [LARGE SCALE GENOMIC DNA]</scope>
    <source>
        <strain evidence="5">JCM 9371</strain>
    </source>
</reference>
<keyword evidence="5" id="KW-1185">Reference proteome</keyword>
<dbReference type="Gene3D" id="1.10.10.60">
    <property type="entry name" value="Homeodomain-like"/>
    <property type="match status" value="1"/>
</dbReference>
<dbReference type="PANTHER" id="PTHR43130:SF3">
    <property type="entry name" value="HTH-TYPE TRANSCRIPTIONAL REGULATOR RV1931C"/>
    <property type="match status" value="1"/>
</dbReference>
<evidence type="ECO:0000313" key="5">
    <source>
        <dbReference type="Proteomes" id="UP001597063"/>
    </source>
</evidence>
<keyword evidence="2" id="KW-0804">Transcription</keyword>
<dbReference type="EMBL" id="JBHTGP010000003">
    <property type="protein sequence ID" value="MFD0684142.1"/>
    <property type="molecule type" value="Genomic_DNA"/>
</dbReference>
<dbReference type="SMART" id="SM00342">
    <property type="entry name" value="HTH_ARAC"/>
    <property type="match status" value="1"/>
</dbReference>
<comment type="caution">
    <text evidence="4">The sequence shown here is derived from an EMBL/GenBank/DDBJ whole genome shotgun (WGS) entry which is preliminary data.</text>
</comment>
<dbReference type="InterPro" id="IPR002818">
    <property type="entry name" value="DJ-1/PfpI"/>
</dbReference>
<dbReference type="Pfam" id="PF01965">
    <property type="entry name" value="DJ-1_PfpI"/>
    <property type="match status" value="1"/>
</dbReference>
<dbReference type="CDD" id="cd03137">
    <property type="entry name" value="GATase1_AraC_1"/>
    <property type="match status" value="1"/>
</dbReference>
<gene>
    <name evidence="4" type="ORF">ACFQZM_06525</name>
</gene>
<dbReference type="Pfam" id="PF12833">
    <property type="entry name" value="HTH_18"/>
    <property type="match status" value="1"/>
</dbReference>
<accession>A0ABW2XHD2</accession>
<organism evidence="4 5">
    <name type="scientific">Actinomadura fibrosa</name>
    <dbReference type="NCBI Taxonomy" id="111802"/>
    <lineage>
        <taxon>Bacteria</taxon>
        <taxon>Bacillati</taxon>
        <taxon>Actinomycetota</taxon>
        <taxon>Actinomycetes</taxon>
        <taxon>Streptosporangiales</taxon>
        <taxon>Thermomonosporaceae</taxon>
        <taxon>Actinomadura</taxon>
    </lineage>
</organism>
<dbReference type="InterPro" id="IPR018060">
    <property type="entry name" value="HTH_AraC"/>
</dbReference>
<dbReference type="Gene3D" id="3.40.50.880">
    <property type="match status" value="1"/>
</dbReference>
<proteinExistence type="predicted"/>
<dbReference type="SUPFAM" id="SSF52317">
    <property type="entry name" value="Class I glutamine amidotransferase-like"/>
    <property type="match status" value="1"/>
</dbReference>
<evidence type="ECO:0000256" key="2">
    <source>
        <dbReference type="ARBA" id="ARBA00023163"/>
    </source>
</evidence>
<dbReference type="Proteomes" id="UP001597063">
    <property type="component" value="Unassembled WGS sequence"/>
</dbReference>